<name>A0AAV4AT85_9GAST</name>
<keyword evidence="3" id="KW-1185">Reference proteome</keyword>
<sequence>MEDHEEKVEQERRRQLDLMTSRSEQRRLARMTPQPFPTPGAATRPSLILSLEEMQQIYNSDQLRDFISPLSGSPGVLSLVSALSTKDRQMEKKSGQLPTFTTMPMSWPPQAFLAKFRRRMDDFNPMSLH</sequence>
<reference evidence="2 3" key="1">
    <citation type="journal article" date="2021" name="Elife">
        <title>Chloroplast acquisition without the gene transfer in kleptoplastic sea slugs, Plakobranchus ocellatus.</title>
        <authorList>
            <person name="Maeda T."/>
            <person name="Takahashi S."/>
            <person name="Yoshida T."/>
            <person name="Shimamura S."/>
            <person name="Takaki Y."/>
            <person name="Nagai Y."/>
            <person name="Toyoda A."/>
            <person name="Suzuki Y."/>
            <person name="Arimoto A."/>
            <person name="Ishii H."/>
            <person name="Satoh N."/>
            <person name="Nishiyama T."/>
            <person name="Hasebe M."/>
            <person name="Maruyama T."/>
            <person name="Minagawa J."/>
            <person name="Obokata J."/>
            <person name="Shigenobu S."/>
        </authorList>
    </citation>
    <scope>NUCLEOTIDE SEQUENCE [LARGE SCALE GENOMIC DNA]</scope>
</reference>
<feature type="compositionally biased region" description="Basic and acidic residues" evidence="1">
    <location>
        <begin position="1"/>
        <end position="16"/>
    </location>
</feature>
<proteinExistence type="predicted"/>
<protein>
    <submittedName>
        <fullName evidence="2">Uncharacterized protein</fullName>
    </submittedName>
</protein>
<dbReference type="EMBL" id="BLXT01004146">
    <property type="protein sequence ID" value="GFO10127.1"/>
    <property type="molecule type" value="Genomic_DNA"/>
</dbReference>
<dbReference type="Proteomes" id="UP000735302">
    <property type="component" value="Unassembled WGS sequence"/>
</dbReference>
<evidence type="ECO:0000256" key="1">
    <source>
        <dbReference type="SAM" id="MobiDB-lite"/>
    </source>
</evidence>
<evidence type="ECO:0000313" key="2">
    <source>
        <dbReference type="EMBL" id="GFO10127.1"/>
    </source>
</evidence>
<organism evidence="2 3">
    <name type="scientific">Plakobranchus ocellatus</name>
    <dbReference type="NCBI Taxonomy" id="259542"/>
    <lineage>
        <taxon>Eukaryota</taxon>
        <taxon>Metazoa</taxon>
        <taxon>Spiralia</taxon>
        <taxon>Lophotrochozoa</taxon>
        <taxon>Mollusca</taxon>
        <taxon>Gastropoda</taxon>
        <taxon>Heterobranchia</taxon>
        <taxon>Euthyneura</taxon>
        <taxon>Panpulmonata</taxon>
        <taxon>Sacoglossa</taxon>
        <taxon>Placobranchoidea</taxon>
        <taxon>Plakobranchidae</taxon>
        <taxon>Plakobranchus</taxon>
    </lineage>
</organism>
<accession>A0AAV4AT85</accession>
<feature type="region of interest" description="Disordered" evidence="1">
    <location>
        <begin position="1"/>
        <end position="43"/>
    </location>
</feature>
<comment type="caution">
    <text evidence="2">The sequence shown here is derived from an EMBL/GenBank/DDBJ whole genome shotgun (WGS) entry which is preliminary data.</text>
</comment>
<gene>
    <name evidence="2" type="ORF">PoB_003663200</name>
</gene>
<evidence type="ECO:0000313" key="3">
    <source>
        <dbReference type="Proteomes" id="UP000735302"/>
    </source>
</evidence>
<dbReference type="AlphaFoldDB" id="A0AAV4AT85"/>